<gene>
    <name evidence="1" type="ORF">CYMTET_26008</name>
</gene>
<dbReference type="EMBL" id="LGRX02014022">
    <property type="protein sequence ID" value="KAK3265295.1"/>
    <property type="molecule type" value="Genomic_DNA"/>
</dbReference>
<reference evidence="1 2" key="1">
    <citation type="journal article" date="2015" name="Genome Biol. Evol.">
        <title>Comparative Genomics of a Bacterivorous Green Alga Reveals Evolutionary Causalities and Consequences of Phago-Mixotrophic Mode of Nutrition.</title>
        <authorList>
            <person name="Burns J.A."/>
            <person name="Paasch A."/>
            <person name="Narechania A."/>
            <person name="Kim E."/>
        </authorList>
    </citation>
    <scope>NUCLEOTIDE SEQUENCE [LARGE SCALE GENOMIC DNA]</scope>
    <source>
        <strain evidence="1 2">PLY_AMNH</strain>
    </source>
</reference>
<dbReference type="Proteomes" id="UP001190700">
    <property type="component" value="Unassembled WGS sequence"/>
</dbReference>
<evidence type="ECO:0000313" key="1">
    <source>
        <dbReference type="EMBL" id="KAK3265295.1"/>
    </source>
</evidence>
<organism evidence="1 2">
    <name type="scientific">Cymbomonas tetramitiformis</name>
    <dbReference type="NCBI Taxonomy" id="36881"/>
    <lineage>
        <taxon>Eukaryota</taxon>
        <taxon>Viridiplantae</taxon>
        <taxon>Chlorophyta</taxon>
        <taxon>Pyramimonadophyceae</taxon>
        <taxon>Pyramimonadales</taxon>
        <taxon>Pyramimonadaceae</taxon>
        <taxon>Cymbomonas</taxon>
    </lineage>
</organism>
<name>A0AAE0KYN4_9CHLO</name>
<protein>
    <submittedName>
        <fullName evidence="1">Uncharacterized protein</fullName>
    </submittedName>
</protein>
<proteinExistence type="predicted"/>
<accession>A0AAE0KYN4</accession>
<dbReference type="AlphaFoldDB" id="A0AAE0KYN4"/>
<sequence length="304" mass="32980">MIGISSNFALLAHQSPRQRTKLACSKSARIAPHRDVHRTRLSCSANLYEGPVVVHLFEDCSGSPVFGQGGKGFLEGLFHVAEVARSHPAYDKSLLHQAVVTEEPEKGEWLFCNMILYNPVEEGVVGLYAKQNDYLDAIEYGVPDAHHAVLASEIAVFPEGSVSALRADSPAVVTDEDLVAFAAFKIGSAGDEADWETWSGVQKIQEHPSFRSAGLYKCGGLVETFQYVLRVMFSGPLDDEARVALFADLRSAIPGDPEDVRTGLYEIMFDIPKDGSPVGVIAGKKTAADVASGKIKKEDLEQDE</sequence>
<evidence type="ECO:0000313" key="2">
    <source>
        <dbReference type="Proteomes" id="UP001190700"/>
    </source>
</evidence>
<keyword evidence="2" id="KW-1185">Reference proteome</keyword>
<comment type="caution">
    <text evidence="1">The sequence shown here is derived from an EMBL/GenBank/DDBJ whole genome shotgun (WGS) entry which is preliminary data.</text>
</comment>